<feature type="binding site" evidence="7">
    <location>
        <position position="10"/>
    </location>
    <ligand>
        <name>a divalent metal cation</name>
        <dbReference type="ChEBI" id="CHEBI:60240"/>
    </ligand>
</feature>
<feature type="binding site" evidence="7">
    <location>
        <position position="44"/>
    </location>
    <ligand>
        <name>a divalent metal cation</name>
        <dbReference type="ChEBI" id="CHEBI:60240"/>
    </ligand>
</feature>
<keyword evidence="5 7" id="KW-0414">Isoprene biosynthesis</keyword>
<evidence type="ECO:0000256" key="6">
    <source>
        <dbReference type="ARBA" id="ARBA00023239"/>
    </source>
</evidence>
<evidence type="ECO:0000313" key="11">
    <source>
        <dbReference type="Proteomes" id="UP000435036"/>
    </source>
</evidence>
<feature type="binding site" evidence="7">
    <location>
        <begin position="36"/>
        <end position="37"/>
    </location>
    <ligand>
        <name>4-CDP-2-C-methyl-D-erythritol 2-phosphate</name>
        <dbReference type="ChEBI" id="CHEBI:57919"/>
    </ligand>
</feature>
<feature type="binding site" evidence="7">
    <location>
        <begin position="58"/>
        <end position="60"/>
    </location>
    <ligand>
        <name>4-CDP-2-C-methyl-D-erythritol 2-phosphate</name>
        <dbReference type="ChEBI" id="CHEBI:57919"/>
    </ligand>
</feature>
<dbReference type="OrthoDB" id="9804336at2"/>
<comment type="catalytic activity">
    <reaction evidence="1 7 8">
        <text>4-CDP-2-C-methyl-D-erythritol 2-phosphate = 2-C-methyl-D-erythritol 2,4-cyclic diphosphate + CMP</text>
        <dbReference type="Rhea" id="RHEA:23864"/>
        <dbReference type="ChEBI" id="CHEBI:57919"/>
        <dbReference type="ChEBI" id="CHEBI:58483"/>
        <dbReference type="ChEBI" id="CHEBI:60377"/>
        <dbReference type="EC" id="4.6.1.12"/>
    </reaction>
</comment>
<feature type="site" description="Transition state stabilizer" evidence="7">
    <location>
        <position position="36"/>
    </location>
</feature>
<dbReference type="SUPFAM" id="SSF69765">
    <property type="entry name" value="IpsF-like"/>
    <property type="match status" value="1"/>
</dbReference>
<dbReference type="EC" id="4.6.1.12" evidence="3 7"/>
<comment type="subunit">
    <text evidence="7">Homotrimer.</text>
</comment>
<comment type="pathway">
    <text evidence="2 7">Isoprenoid biosynthesis; isopentenyl diphosphate biosynthesis via DXP pathway; isopentenyl diphosphate from 1-deoxy-D-xylulose 5-phosphate: step 4/6.</text>
</comment>
<comment type="function">
    <text evidence="7">Involved in the biosynthesis of isopentenyl diphosphate (IPP) and dimethylallyl diphosphate (DMAPP), two major building blocks of isoprenoid compounds. Catalyzes the conversion of 4-diphosphocytidyl-2-C-methyl-D-erythritol 2-phosphate (CDP-ME2P) to 2-C-methyl-D-erythritol 2,4-cyclodiphosphate (ME-CPP) with a corresponding release of cytidine 5-monophosphate (CMP).</text>
</comment>
<name>A0A6N8KZL8_9SPHI</name>
<dbReference type="EMBL" id="WSQA01000009">
    <property type="protein sequence ID" value="MVZ62943.1"/>
    <property type="molecule type" value="Genomic_DNA"/>
</dbReference>
<evidence type="ECO:0000256" key="3">
    <source>
        <dbReference type="ARBA" id="ARBA00012579"/>
    </source>
</evidence>
<gene>
    <name evidence="7" type="primary">ispF</name>
    <name evidence="10" type="ORF">GQF63_12985</name>
</gene>
<dbReference type="CDD" id="cd00554">
    <property type="entry name" value="MECDP_synthase"/>
    <property type="match status" value="1"/>
</dbReference>
<dbReference type="GO" id="GO:0046872">
    <property type="term" value="F:metal ion binding"/>
    <property type="evidence" value="ECO:0007669"/>
    <property type="project" value="UniProtKB-KW"/>
</dbReference>
<dbReference type="FunFam" id="3.30.1330.50:FF:000003">
    <property type="entry name" value="2-C-methyl-D-erythritol 2,4-cyclodiphosphate synthase"/>
    <property type="match status" value="1"/>
</dbReference>
<dbReference type="UniPathway" id="UPA00056">
    <property type="reaction ID" value="UER00095"/>
</dbReference>
<dbReference type="NCBIfam" id="TIGR00151">
    <property type="entry name" value="ispF"/>
    <property type="match status" value="1"/>
</dbReference>
<keyword evidence="4 7" id="KW-0479">Metal-binding</keyword>
<dbReference type="InterPro" id="IPR003526">
    <property type="entry name" value="MECDP_synthase"/>
</dbReference>
<evidence type="ECO:0000313" key="10">
    <source>
        <dbReference type="EMBL" id="MVZ62943.1"/>
    </source>
</evidence>
<evidence type="ECO:0000256" key="1">
    <source>
        <dbReference type="ARBA" id="ARBA00000200"/>
    </source>
</evidence>
<dbReference type="Gene3D" id="3.30.1330.50">
    <property type="entry name" value="2-C-methyl-D-erythritol 2,4-cyclodiphosphate synthase"/>
    <property type="match status" value="1"/>
</dbReference>
<comment type="caution">
    <text evidence="7">Lacks conserved residue(s) required for the propagation of feature annotation.</text>
</comment>
<feature type="binding site" evidence="7">
    <location>
        <begin position="134"/>
        <end position="137"/>
    </location>
    <ligand>
        <name>4-CDP-2-C-methyl-D-erythritol 2-phosphate</name>
        <dbReference type="ChEBI" id="CHEBI:57919"/>
    </ligand>
</feature>
<feature type="domain" description="2-C-methyl-D-erythritol 2,4-cyclodiphosphate synthase" evidence="9">
    <location>
        <begin position="3"/>
        <end position="156"/>
    </location>
</feature>
<dbReference type="PANTHER" id="PTHR43181">
    <property type="entry name" value="2-C-METHYL-D-ERYTHRITOL 2,4-CYCLODIPHOSPHATE SYNTHASE, CHLOROPLASTIC"/>
    <property type="match status" value="1"/>
</dbReference>
<evidence type="ECO:0000256" key="5">
    <source>
        <dbReference type="ARBA" id="ARBA00023229"/>
    </source>
</evidence>
<dbReference type="RefSeq" id="WP_160369665.1">
    <property type="nucleotide sequence ID" value="NZ_WSQA01000009.1"/>
</dbReference>
<dbReference type="PROSITE" id="PS01350">
    <property type="entry name" value="ISPF"/>
    <property type="match status" value="1"/>
</dbReference>
<keyword evidence="11" id="KW-1185">Reference proteome</keyword>
<reference evidence="10 11" key="1">
    <citation type="submission" date="2019-12" db="EMBL/GenBank/DDBJ databases">
        <authorList>
            <person name="Dong K."/>
        </authorList>
    </citation>
    <scope>NUCLEOTIDE SEQUENCE [LARGE SCALE GENOMIC DNA]</scope>
    <source>
        <strain evidence="10 11">JCM 31225</strain>
    </source>
</reference>
<dbReference type="InterPro" id="IPR020555">
    <property type="entry name" value="MECDP_synthase_CS"/>
</dbReference>
<dbReference type="HAMAP" id="MF_00107">
    <property type="entry name" value="IspF"/>
    <property type="match status" value="1"/>
</dbReference>
<dbReference type="InterPro" id="IPR036571">
    <property type="entry name" value="MECDP_synthase_sf"/>
</dbReference>
<comment type="caution">
    <text evidence="10">The sequence shown here is derived from an EMBL/GenBank/DDBJ whole genome shotgun (WGS) entry which is preliminary data.</text>
</comment>
<feature type="binding site" evidence="7">
    <location>
        <position position="141"/>
    </location>
    <ligand>
        <name>4-CDP-2-C-methyl-D-erythritol 2-phosphate</name>
        <dbReference type="ChEBI" id="CHEBI:57919"/>
    </ligand>
</feature>
<accession>A0A6N8KZL8</accession>
<evidence type="ECO:0000256" key="2">
    <source>
        <dbReference type="ARBA" id="ARBA00004709"/>
    </source>
</evidence>
<feature type="site" description="Transition state stabilizer" evidence="7">
    <location>
        <position position="135"/>
    </location>
</feature>
<feature type="binding site" evidence="7">
    <location>
        <begin position="63"/>
        <end position="67"/>
    </location>
    <ligand>
        <name>4-CDP-2-C-methyl-D-erythritol 2-phosphate</name>
        <dbReference type="ChEBI" id="CHEBI:57919"/>
    </ligand>
</feature>
<organism evidence="10 11">
    <name type="scientific">Sphingobacterium humi</name>
    <dbReference type="NCBI Taxonomy" id="1796905"/>
    <lineage>
        <taxon>Bacteria</taxon>
        <taxon>Pseudomonadati</taxon>
        <taxon>Bacteroidota</taxon>
        <taxon>Sphingobacteriia</taxon>
        <taxon>Sphingobacteriales</taxon>
        <taxon>Sphingobacteriaceae</taxon>
        <taxon>Sphingobacterium</taxon>
    </lineage>
</organism>
<feature type="binding site" evidence="7">
    <location>
        <begin position="10"/>
        <end position="12"/>
    </location>
    <ligand>
        <name>4-CDP-2-C-methyl-D-erythritol 2-phosphate</name>
        <dbReference type="ChEBI" id="CHEBI:57919"/>
    </ligand>
</feature>
<feature type="binding site" evidence="7">
    <location>
        <position position="12"/>
    </location>
    <ligand>
        <name>a divalent metal cation</name>
        <dbReference type="ChEBI" id="CHEBI:60240"/>
    </ligand>
</feature>
<dbReference type="Proteomes" id="UP000435036">
    <property type="component" value="Unassembled WGS sequence"/>
</dbReference>
<evidence type="ECO:0000256" key="4">
    <source>
        <dbReference type="ARBA" id="ARBA00022723"/>
    </source>
</evidence>
<keyword evidence="6 7" id="KW-0456">Lyase</keyword>
<comment type="similarity">
    <text evidence="7 8">Belongs to the IspF family.</text>
</comment>
<evidence type="ECO:0000256" key="8">
    <source>
        <dbReference type="RuleBase" id="RU004395"/>
    </source>
</evidence>
<proteinExistence type="inferred from homology"/>
<dbReference type="AlphaFoldDB" id="A0A6N8KZL8"/>
<protein>
    <recommendedName>
        <fullName evidence="3 7">2-C-methyl-D-erythritol 2,4-cyclodiphosphate synthase</fullName>
        <shortName evidence="7">MECDP-synthase</shortName>
        <shortName evidence="7">MECPP-synthase</shortName>
        <shortName evidence="7">MECPS</shortName>
        <ecNumber evidence="3 7">4.6.1.12</ecNumber>
    </recommendedName>
</protein>
<dbReference type="GO" id="GO:0016114">
    <property type="term" value="P:terpenoid biosynthetic process"/>
    <property type="evidence" value="ECO:0007669"/>
    <property type="project" value="InterPro"/>
</dbReference>
<dbReference type="PANTHER" id="PTHR43181:SF1">
    <property type="entry name" value="2-C-METHYL-D-ERYTHRITOL 2,4-CYCLODIPHOSPHATE SYNTHASE, CHLOROPLASTIC"/>
    <property type="match status" value="1"/>
</dbReference>
<evidence type="ECO:0000256" key="7">
    <source>
        <dbReference type="HAMAP-Rule" id="MF_00107"/>
    </source>
</evidence>
<feature type="binding site" evidence="7">
    <location>
        <position position="144"/>
    </location>
    <ligand>
        <name>4-CDP-2-C-methyl-D-erythritol 2-phosphate</name>
        <dbReference type="ChEBI" id="CHEBI:57919"/>
    </ligand>
</feature>
<comment type="cofactor">
    <cofactor evidence="7">
        <name>a divalent metal cation</name>
        <dbReference type="ChEBI" id="CHEBI:60240"/>
    </cofactor>
    <text evidence="7">Binds 1 divalent metal cation per subunit.</text>
</comment>
<sequence>MKIKVGFGFDVHQIKEGHPFILGGEKLDHHAGAFGHSDADVLAHAICDAILGAANLEDIGYHFPNTDDRWKGANSLDLLSQCVTLIQDKGYSLGNIDAMLCLEAPKIKPYIPQMKINIAKAAGIEVDDISIKATTNETMGFIGRQEGVVAYAVCLIQKEN</sequence>
<dbReference type="GO" id="GO:0019288">
    <property type="term" value="P:isopentenyl diphosphate biosynthetic process, methylerythritol 4-phosphate pathway"/>
    <property type="evidence" value="ECO:0007669"/>
    <property type="project" value="UniProtKB-UniRule"/>
</dbReference>
<dbReference type="GO" id="GO:0008685">
    <property type="term" value="F:2-C-methyl-D-erythritol 2,4-cyclodiphosphate synthase activity"/>
    <property type="evidence" value="ECO:0007669"/>
    <property type="project" value="UniProtKB-UniRule"/>
</dbReference>
<dbReference type="Pfam" id="PF02542">
    <property type="entry name" value="YgbB"/>
    <property type="match status" value="1"/>
</dbReference>
<evidence type="ECO:0000259" key="9">
    <source>
        <dbReference type="Pfam" id="PF02542"/>
    </source>
</evidence>